<reference evidence="6 7" key="1">
    <citation type="journal article" date="2020" name="ISME J.">
        <title>Uncovering the hidden diversity of litter-decomposition mechanisms in mushroom-forming fungi.</title>
        <authorList>
            <person name="Floudas D."/>
            <person name="Bentzer J."/>
            <person name="Ahren D."/>
            <person name="Johansson T."/>
            <person name="Persson P."/>
            <person name="Tunlid A."/>
        </authorList>
    </citation>
    <scope>NUCLEOTIDE SEQUENCE [LARGE SCALE GENOMIC DNA]</scope>
    <source>
        <strain evidence="6 7">CBS 406.79</strain>
    </source>
</reference>
<dbReference type="AlphaFoldDB" id="A0A8H5M4P5"/>
<evidence type="ECO:0000313" key="6">
    <source>
        <dbReference type="EMBL" id="KAF5380798.1"/>
    </source>
</evidence>
<feature type="domain" description="Protein kinase" evidence="5">
    <location>
        <begin position="121"/>
        <end position="455"/>
    </location>
</feature>
<name>A0A8H5M4P5_9AGAR</name>
<feature type="binding site" evidence="3">
    <location>
        <position position="149"/>
    </location>
    <ligand>
        <name>ATP</name>
        <dbReference type="ChEBI" id="CHEBI:30616"/>
    </ligand>
</feature>
<dbReference type="PROSITE" id="PS00107">
    <property type="entry name" value="PROTEIN_KINASE_ATP"/>
    <property type="match status" value="1"/>
</dbReference>
<gene>
    <name evidence="6" type="ORF">D9757_007129</name>
</gene>
<keyword evidence="7" id="KW-1185">Reference proteome</keyword>
<feature type="compositionally biased region" description="Basic and acidic residues" evidence="4">
    <location>
        <begin position="569"/>
        <end position="582"/>
    </location>
</feature>
<sequence length="899" mass="97697">MYPIPSQSISGRFLPDPAISIPHSRSVTRSERTHNRTDDVEGIPFVASDSVKGFESILCRTGALQSSFDGLPASSSLPQSLPAHPTMSPASMSPAAMFLSGFSAPSTMSLPDDEGETVAGYTLGPIIGHGGFSIIRRAFSASGGLVAVKIVRRSDLSKQGSLILAQKRLDHETQIWSSLSHEHILPLFTSVHNSYADFFVTLYCPAGSLFDILKREGSPALQQDDVGTMFRQLVRGVRYLHEDVSIVHRDLKLENVLVDDCGTCKIADFGMAKKMGEGADEDEEDELFERNGEEFVGVSHGVHRAASVSYPSSQRPPKPRLPLHNSLIRASGQGPRHRNSTSASTASGSPTASLQPGSLPYASPELLLPPSNSETRLPRPAQDMWALGVMLYTLLSGRLPFNDSYEPRLQMKIMHGVFEMPPGVGRGTERILRGLLDKSPDTRWTVVMVDEVAWGVGWGDEGDSVPGTDEELRLETSTSSASRSLSRPHVPAPLTDIDEKSDAASRRSASRAQRSRSRAPLPIRRTSSRADSQQRQRSSSRRRSPPTLDLSILSAGTSSASSPSNPLDSRPHSLEKGRPERGRRLKKQSYPTSTSRSPSPSVLPSTPRDAPPSRFTSPTPIPEEHTESSRTSSKSIPRGRTRLSHIHDSYDSLQLKSGTHTPLDLHNQHEPNVFVEDGSEAPWTFSRDNSLISENDTTSVDGDIPVEMVLDQDYLALSESYFQSSPSSADNIPRVLFRHGAVGIAHSKSEEGVSSNVKHAAILSNVSSGSPSHHESFASQRGHLSSSLERSHREHQLLPVRPHINHPRDLNKKRRPGSTPPAFYSPLLGGAGAQRFAHREHARTTSHTPLSVHTNSHSRSHSASRAAFGLFVPEKTGATRAELVRATVTPVVVSGVTTG</sequence>
<dbReference type="Pfam" id="PF00069">
    <property type="entry name" value="Pkinase"/>
    <property type="match status" value="2"/>
</dbReference>
<dbReference type="EMBL" id="JAACJN010000062">
    <property type="protein sequence ID" value="KAF5380798.1"/>
    <property type="molecule type" value="Genomic_DNA"/>
</dbReference>
<feature type="compositionally biased region" description="Low complexity" evidence="4">
    <location>
        <begin position="589"/>
        <end position="607"/>
    </location>
</feature>
<evidence type="ECO:0000256" key="4">
    <source>
        <dbReference type="SAM" id="MobiDB-lite"/>
    </source>
</evidence>
<evidence type="ECO:0000256" key="3">
    <source>
        <dbReference type="PROSITE-ProRule" id="PRU10141"/>
    </source>
</evidence>
<evidence type="ECO:0000313" key="7">
    <source>
        <dbReference type="Proteomes" id="UP000518752"/>
    </source>
</evidence>
<dbReference type="Gene3D" id="1.10.510.10">
    <property type="entry name" value="Transferase(Phosphotransferase) domain 1"/>
    <property type="match status" value="2"/>
</dbReference>
<feature type="compositionally biased region" description="Polar residues" evidence="4">
    <location>
        <begin position="845"/>
        <end position="855"/>
    </location>
</feature>
<dbReference type="PANTHER" id="PTHR24346">
    <property type="entry name" value="MAP/MICROTUBULE AFFINITY-REGULATING KINASE"/>
    <property type="match status" value="1"/>
</dbReference>
<proteinExistence type="predicted"/>
<comment type="caution">
    <text evidence="6">The sequence shown here is derived from an EMBL/GenBank/DDBJ whole genome shotgun (WGS) entry which is preliminary data.</text>
</comment>
<evidence type="ECO:0000256" key="1">
    <source>
        <dbReference type="ARBA" id="ARBA00022741"/>
    </source>
</evidence>
<dbReference type="Proteomes" id="UP000518752">
    <property type="component" value="Unassembled WGS sequence"/>
</dbReference>
<feature type="compositionally biased region" description="Low complexity" evidence="4">
    <location>
        <begin position="340"/>
        <end position="353"/>
    </location>
</feature>
<dbReference type="InterPro" id="IPR000719">
    <property type="entry name" value="Prot_kinase_dom"/>
</dbReference>
<dbReference type="InterPro" id="IPR011009">
    <property type="entry name" value="Kinase-like_dom_sf"/>
</dbReference>
<dbReference type="GO" id="GO:0005737">
    <property type="term" value="C:cytoplasm"/>
    <property type="evidence" value="ECO:0007669"/>
    <property type="project" value="TreeGrafter"/>
</dbReference>
<keyword evidence="2 3" id="KW-0067">ATP-binding</keyword>
<dbReference type="InterPro" id="IPR017441">
    <property type="entry name" value="Protein_kinase_ATP_BS"/>
</dbReference>
<feature type="region of interest" description="Disordered" evidence="4">
    <location>
        <begin position="458"/>
        <end position="643"/>
    </location>
</feature>
<accession>A0A8H5M4P5</accession>
<feature type="compositionally biased region" description="Polar residues" evidence="4">
    <location>
        <begin position="766"/>
        <end position="788"/>
    </location>
</feature>
<feature type="compositionally biased region" description="Low complexity" evidence="4">
    <location>
        <begin position="475"/>
        <end position="487"/>
    </location>
</feature>
<feature type="compositionally biased region" description="Low complexity" evidence="4">
    <location>
        <begin position="545"/>
        <end position="568"/>
    </location>
</feature>
<evidence type="ECO:0000259" key="5">
    <source>
        <dbReference type="PROSITE" id="PS50011"/>
    </source>
</evidence>
<dbReference type="GO" id="GO:0000226">
    <property type="term" value="P:microtubule cytoskeleton organization"/>
    <property type="evidence" value="ECO:0007669"/>
    <property type="project" value="TreeGrafter"/>
</dbReference>
<dbReference type="PROSITE" id="PS00108">
    <property type="entry name" value="PROTEIN_KINASE_ST"/>
    <property type="match status" value="1"/>
</dbReference>
<dbReference type="PROSITE" id="PS50011">
    <property type="entry name" value="PROTEIN_KINASE_DOM"/>
    <property type="match status" value="1"/>
</dbReference>
<dbReference type="SUPFAM" id="SSF56112">
    <property type="entry name" value="Protein kinase-like (PK-like)"/>
    <property type="match status" value="1"/>
</dbReference>
<keyword evidence="1 3" id="KW-0547">Nucleotide-binding</keyword>
<dbReference type="OrthoDB" id="4062651at2759"/>
<organism evidence="6 7">
    <name type="scientific">Collybiopsis confluens</name>
    <dbReference type="NCBI Taxonomy" id="2823264"/>
    <lineage>
        <taxon>Eukaryota</taxon>
        <taxon>Fungi</taxon>
        <taxon>Dikarya</taxon>
        <taxon>Basidiomycota</taxon>
        <taxon>Agaricomycotina</taxon>
        <taxon>Agaricomycetes</taxon>
        <taxon>Agaricomycetidae</taxon>
        <taxon>Agaricales</taxon>
        <taxon>Marasmiineae</taxon>
        <taxon>Omphalotaceae</taxon>
        <taxon>Collybiopsis</taxon>
    </lineage>
</organism>
<dbReference type="PANTHER" id="PTHR24346:SF76">
    <property type="entry name" value="NON-SPECIFIC SERINE_THREONINE PROTEIN KINASE"/>
    <property type="match status" value="1"/>
</dbReference>
<dbReference type="GO" id="GO:0005524">
    <property type="term" value="F:ATP binding"/>
    <property type="evidence" value="ECO:0007669"/>
    <property type="project" value="UniProtKB-UniRule"/>
</dbReference>
<dbReference type="InterPro" id="IPR008271">
    <property type="entry name" value="Ser/Thr_kinase_AS"/>
</dbReference>
<feature type="region of interest" description="Disordered" evidence="4">
    <location>
        <begin position="306"/>
        <end position="375"/>
    </location>
</feature>
<dbReference type="SMART" id="SM00220">
    <property type="entry name" value="S_TKc"/>
    <property type="match status" value="1"/>
</dbReference>
<protein>
    <recommendedName>
        <fullName evidence="5">Protein kinase domain-containing protein</fullName>
    </recommendedName>
</protein>
<feature type="region of interest" description="Disordered" evidence="4">
    <location>
        <begin position="766"/>
        <end position="861"/>
    </location>
</feature>
<dbReference type="GO" id="GO:0004674">
    <property type="term" value="F:protein serine/threonine kinase activity"/>
    <property type="evidence" value="ECO:0007669"/>
    <property type="project" value="TreeGrafter"/>
</dbReference>
<evidence type="ECO:0000256" key="2">
    <source>
        <dbReference type="ARBA" id="ARBA00022840"/>
    </source>
</evidence>
<dbReference type="GO" id="GO:0035556">
    <property type="term" value="P:intracellular signal transduction"/>
    <property type="evidence" value="ECO:0007669"/>
    <property type="project" value="TreeGrafter"/>
</dbReference>
<feature type="compositionally biased region" description="Polar residues" evidence="4">
    <location>
        <begin position="1"/>
        <end position="10"/>
    </location>
</feature>
<feature type="region of interest" description="Disordered" evidence="4">
    <location>
        <begin position="1"/>
        <end position="35"/>
    </location>
</feature>